<name>A0ACB8YAQ4_ARCLA</name>
<evidence type="ECO:0000313" key="1">
    <source>
        <dbReference type="EMBL" id="KAI3681733.1"/>
    </source>
</evidence>
<sequence>MGEIIVGGDHHGVAAADHGGSVSPATVPRKQLSMSGVLVKNPGVHVTAFVSVFLITLFIMAAFFTRWVDVSALTAQFRQKDILPSADSGDASDVMPESCPEYFRWIHEDLKPWKGIGITKEMVEKAREKAHFRLIIVDGRLYMEKYDYVFQTRDVFTIWGILQLLELYPGKVPDLDLMFMCHDWPLILKANYPDNTSVIPPLFHYCGDDLTYDIVFPDWSFWGWPEVNIKPWVKLSKELEEGNERKKWKEREPYAYWKGNTHTGTARKDLAKCNSDANHEWNARIHHLDWRKGFKDTNLASQCTHRYKIYVEGNAWSVSEKYILACDSMSLVITPHYYDFFTRGLIPTVHYWPINEHKKCSSIKFAVDWGNKNTKKAQKIGRTGSQFIQNELQMKFVYDYMLHLLTEYSKLFKYKPVVTKNAVEVCSCFGKGLVKEFKELSKETGPSKSNPCAMHPPFEDFELQSLHEKKLNLTRQVSIWEESGRI</sequence>
<dbReference type="Proteomes" id="UP001055879">
    <property type="component" value="Linkage Group LG13"/>
</dbReference>
<keyword evidence="2" id="KW-1185">Reference proteome</keyword>
<comment type="caution">
    <text evidence="1">The sequence shown here is derived from an EMBL/GenBank/DDBJ whole genome shotgun (WGS) entry which is preliminary data.</text>
</comment>
<accession>A0ACB8YAQ4</accession>
<evidence type="ECO:0000313" key="2">
    <source>
        <dbReference type="Proteomes" id="UP001055879"/>
    </source>
</evidence>
<protein>
    <submittedName>
        <fullName evidence="1">Uncharacterized protein</fullName>
    </submittedName>
</protein>
<gene>
    <name evidence="1" type="ORF">L6452_36537</name>
</gene>
<proteinExistence type="predicted"/>
<reference evidence="1 2" key="2">
    <citation type="journal article" date="2022" name="Mol. Ecol. Resour.">
        <title>The genomes of chicory, endive, great burdock and yacon provide insights into Asteraceae paleo-polyploidization history and plant inulin production.</title>
        <authorList>
            <person name="Fan W."/>
            <person name="Wang S."/>
            <person name="Wang H."/>
            <person name="Wang A."/>
            <person name="Jiang F."/>
            <person name="Liu H."/>
            <person name="Zhao H."/>
            <person name="Xu D."/>
            <person name="Zhang Y."/>
        </authorList>
    </citation>
    <scope>NUCLEOTIDE SEQUENCE [LARGE SCALE GENOMIC DNA]</scope>
    <source>
        <strain evidence="2">cv. Niubang</strain>
    </source>
</reference>
<reference evidence="2" key="1">
    <citation type="journal article" date="2022" name="Mol. Ecol. Resour.">
        <title>The genomes of chicory, endive, great burdock and yacon provide insights into Asteraceae palaeo-polyploidization history and plant inulin production.</title>
        <authorList>
            <person name="Fan W."/>
            <person name="Wang S."/>
            <person name="Wang H."/>
            <person name="Wang A."/>
            <person name="Jiang F."/>
            <person name="Liu H."/>
            <person name="Zhao H."/>
            <person name="Xu D."/>
            <person name="Zhang Y."/>
        </authorList>
    </citation>
    <scope>NUCLEOTIDE SEQUENCE [LARGE SCALE GENOMIC DNA]</scope>
    <source>
        <strain evidence="2">cv. Niubang</strain>
    </source>
</reference>
<dbReference type="EMBL" id="CM042059">
    <property type="protein sequence ID" value="KAI3681733.1"/>
    <property type="molecule type" value="Genomic_DNA"/>
</dbReference>
<organism evidence="1 2">
    <name type="scientific">Arctium lappa</name>
    <name type="common">Greater burdock</name>
    <name type="synonym">Lappa major</name>
    <dbReference type="NCBI Taxonomy" id="4217"/>
    <lineage>
        <taxon>Eukaryota</taxon>
        <taxon>Viridiplantae</taxon>
        <taxon>Streptophyta</taxon>
        <taxon>Embryophyta</taxon>
        <taxon>Tracheophyta</taxon>
        <taxon>Spermatophyta</taxon>
        <taxon>Magnoliopsida</taxon>
        <taxon>eudicotyledons</taxon>
        <taxon>Gunneridae</taxon>
        <taxon>Pentapetalae</taxon>
        <taxon>asterids</taxon>
        <taxon>campanulids</taxon>
        <taxon>Asterales</taxon>
        <taxon>Asteraceae</taxon>
        <taxon>Carduoideae</taxon>
        <taxon>Cardueae</taxon>
        <taxon>Arctiinae</taxon>
        <taxon>Arctium</taxon>
    </lineage>
</organism>